<reference evidence="1 2" key="1">
    <citation type="submission" date="2018-06" db="EMBL/GenBank/DDBJ databases">
        <authorList>
            <consortium name="Pathogen Informatics"/>
            <person name="Doyle S."/>
        </authorList>
    </citation>
    <scope>NUCLEOTIDE SEQUENCE [LARGE SCALE GENOMIC DNA]</scope>
    <source>
        <strain evidence="1 2">NCTC11343</strain>
    </source>
</reference>
<dbReference type="EMBL" id="UAUU01000009">
    <property type="protein sequence ID" value="SPZ87735.1"/>
    <property type="molecule type" value="Genomic_DNA"/>
</dbReference>
<sequence length="160" mass="17479">MIQRIQTVYLLIAGLVIFGLFLFPYVNYSDLVGLGKNVKVTGVYSVAAGQPVHEGGFGYILQTVATVLLGGLPLFTIFKFKKRKVQLLLIWVEVVAIILFAVWLYSSASTHLATVNQFLGAGNIGVGFFLLPISIIFCALAMGGVRKDEKLIRSADRLRA</sequence>
<dbReference type="GeneID" id="97182975"/>
<proteinExistence type="predicted"/>
<evidence type="ECO:0000313" key="1">
    <source>
        <dbReference type="EMBL" id="SPZ87735.1"/>
    </source>
</evidence>
<dbReference type="RefSeq" id="WP_112375080.1">
    <property type="nucleotide sequence ID" value="NZ_CP069793.1"/>
</dbReference>
<evidence type="ECO:0000313" key="2">
    <source>
        <dbReference type="Proteomes" id="UP000251241"/>
    </source>
</evidence>
<dbReference type="Proteomes" id="UP000251241">
    <property type="component" value="Unassembled WGS sequence"/>
</dbReference>
<dbReference type="InterPro" id="IPR025635">
    <property type="entry name" value="DUF4293"/>
</dbReference>
<dbReference type="Pfam" id="PF14126">
    <property type="entry name" value="DUF4293"/>
    <property type="match status" value="1"/>
</dbReference>
<name>A0A2X2JK29_SPHMU</name>
<gene>
    <name evidence="1" type="ORF">NCTC11343_03086</name>
</gene>
<evidence type="ECO:0008006" key="3">
    <source>
        <dbReference type="Google" id="ProtNLM"/>
    </source>
</evidence>
<protein>
    <recommendedName>
        <fullName evidence="3">DUF4293 domain-containing protein</fullName>
    </recommendedName>
</protein>
<dbReference type="AlphaFoldDB" id="A0A2X2JK29"/>
<organism evidence="1 2">
    <name type="scientific">Sphingobacterium multivorum</name>
    <dbReference type="NCBI Taxonomy" id="28454"/>
    <lineage>
        <taxon>Bacteria</taxon>
        <taxon>Pseudomonadati</taxon>
        <taxon>Bacteroidota</taxon>
        <taxon>Sphingobacteriia</taxon>
        <taxon>Sphingobacteriales</taxon>
        <taxon>Sphingobacteriaceae</taxon>
        <taxon>Sphingobacterium</taxon>
    </lineage>
</organism>
<accession>A0A2X2JK29</accession>